<feature type="transmembrane region" description="Helical" evidence="5">
    <location>
        <begin position="57"/>
        <end position="74"/>
    </location>
</feature>
<evidence type="ECO:0000256" key="1">
    <source>
        <dbReference type="ARBA" id="ARBA00004141"/>
    </source>
</evidence>
<dbReference type="Proteomes" id="UP000183031">
    <property type="component" value="Unassembled WGS sequence"/>
</dbReference>
<evidence type="ECO:0000256" key="4">
    <source>
        <dbReference type="ARBA" id="ARBA00023136"/>
    </source>
</evidence>
<evidence type="ECO:0000256" key="5">
    <source>
        <dbReference type="SAM" id="Phobius"/>
    </source>
</evidence>
<feature type="transmembrane region" description="Helical" evidence="5">
    <location>
        <begin position="280"/>
        <end position="298"/>
    </location>
</feature>
<comment type="subcellular location">
    <subcellularLocation>
        <location evidence="1">Membrane</location>
        <topology evidence="1">Multi-pass membrane protein</topology>
    </subcellularLocation>
</comment>
<protein>
    <submittedName>
        <fullName evidence="7">Fusaric acid resistance protein-like</fullName>
    </submittedName>
</protein>
<keyword evidence="3 5" id="KW-1133">Transmembrane helix</keyword>
<dbReference type="Pfam" id="PF13515">
    <property type="entry name" value="FUSC_2"/>
    <property type="match status" value="1"/>
</dbReference>
<evidence type="ECO:0000256" key="2">
    <source>
        <dbReference type="ARBA" id="ARBA00022692"/>
    </source>
</evidence>
<keyword evidence="2 5" id="KW-0812">Transmembrane</keyword>
<organism evidence="7 8">
    <name type="scientific">Serratia nematodiphila</name>
    <dbReference type="NCBI Taxonomy" id="458197"/>
    <lineage>
        <taxon>Bacteria</taxon>
        <taxon>Pseudomonadati</taxon>
        <taxon>Pseudomonadota</taxon>
        <taxon>Gammaproteobacteria</taxon>
        <taxon>Enterobacterales</taxon>
        <taxon>Yersiniaceae</taxon>
        <taxon>Serratia</taxon>
    </lineage>
</organism>
<dbReference type="RefSeq" id="WP_238545857.1">
    <property type="nucleotide sequence ID" value="NZ_CBCSIN010000019.1"/>
</dbReference>
<proteinExistence type="predicted"/>
<sequence length="349" mass="36704">MKLLREEIAWRQLRRGAWVLAPLLALSLATGNANWLKASVVTISLFVVCERLELAPLGVALHAAALLLLFMALLCAMHTPVIFILACVLAAAAAVGISAFGGKLRSLGNFIFIPALYLACETAEGGAGAPLAQCGWALLPFLEAAVLPVLMLALAEHRRLVWLSTSDSLHHYLQLRRSDELGARVACGEALLAVSCAVALSAAIVEWQHLDYGQWVIWSAVSVISGDMAGTRNKLRQRASGALLGVPVGILLGSLMPHGNVGYELLSVVTMLTLVSFHRYTLGFGARCACIACALVIAGKAPSIAAERVVNVLLGGGIGLLFALAGAGVAAQRRHPPIASWHISSANFG</sequence>
<accession>A0A1G5LCS0</accession>
<feature type="transmembrane region" description="Helical" evidence="5">
    <location>
        <begin position="81"/>
        <end position="100"/>
    </location>
</feature>
<keyword evidence="8" id="KW-1185">Reference proteome</keyword>
<dbReference type="EMBL" id="FMUT01000013">
    <property type="protein sequence ID" value="SCZ10715.1"/>
    <property type="molecule type" value="Genomic_DNA"/>
</dbReference>
<name>A0A1G5LCS0_9GAMM</name>
<evidence type="ECO:0000313" key="7">
    <source>
        <dbReference type="EMBL" id="SCZ10715.1"/>
    </source>
</evidence>
<evidence type="ECO:0000256" key="3">
    <source>
        <dbReference type="ARBA" id="ARBA00022989"/>
    </source>
</evidence>
<evidence type="ECO:0000313" key="8">
    <source>
        <dbReference type="Proteomes" id="UP000183031"/>
    </source>
</evidence>
<keyword evidence="4 5" id="KW-0472">Membrane</keyword>
<dbReference type="InterPro" id="IPR049453">
    <property type="entry name" value="Memb_transporter_dom"/>
</dbReference>
<feature type="transmembrane region" description="Helical" evidence="5">
    <location>
        <begin position="242"/>
        <end position="260"/>
    </location>
</feature>
<feature type="domain" description="Integral membrane bound transporter" evidence="6">
    <location>
        <begin position="201"/>
        <end position="322"/>
    </location>
</feature>
<feature type="transmembrane region" description="Helical" evidence="5">
    <location>
        <begin position="136"/>
        <end position="155"/>
    </location>
</feature>
<evidence type="ECO:0000259" key="6">
    <source>
        <dbReference type="Pfam" id="PF13515"/>
    </source>
</evidence>
<comment type="caution">
    <text evidence="7">The sequence shown here is derived from an EMBL/GenBank/DDBJ whole genome shotgun (WGS) entry which is preliminary data.</text>
</comment>
<reference evidence="7 8" key="1">
    <citation type="submission" date="2016-10" db="EMBL/GenBank/DDBJ databases">
        <authorList>
            <person name="Varghese N."/>
            <person name="Submissions S."/>
        </authorList>
    </citation>
    <scope>NUCLEOTIDE SEQUENCE [LARGE SCALE GENOMIC DNA]</scope>
    <source>
        <strain evidence="7 8">CGMCC 1.6853</strain>
    </source>
</reference>
<gene>
    <name evidence="7" type="ORF">SAMN02927935_04240</name>
</gene>
<feature type="transmembrane region" description="Helical" evidence="5">
    <location>
        <begin position="310"/>
        <end position="331"/>
    </location>
</feature>